<organism evidence="1 2">
    <name type="scientific">Ixodes persulcatus</name>
    <name type="common">Taiga tick</name>
    <dbReference type="NCBI Taxonomy" id="34615"/>
    <lineage>
        <taxon>Eukaryota</taxon>
        <taxon>Metazoa</taxon>
        <taxon>Ecdysozoa</taxon>
        <taxon>Arthropoda</taxon>
        <taxon>Chelicerata</taxon>
        <taxon>Arachnida</taxon>
        <taxon>Acari</taxon>
        <taxon>Parasitiformes</taxon>
        <taxon>Ixodida</taxon>
        <taxon>Ixodoidea</taxon>
        <taxon>Ixodidae</taxon>
        <taxon>Ixodinae</taxon>
        <taxon>Ixodes</taxon>
    </lineage>
</organism>
<dbReference type="EMBL" id="JABSTQ010001865">
    <property type="protein sequence ID" value="KAG0444560.1"/>
    <property type="molecule type" value="Genomic_DNA"/>
</dbReference>
<feature type="non-terminal residue" evidence="1">
    <location>
        <position position="412"/>
    </location>
</feature>
<comment type="caution">
    <text evidence="1">The sequence shown here is derived from an EMBL/GenBank/DDBJ whole genome shotgun (WGS) entry which is preliminary data.</text>
</comment>
<reference evidence="1 2" key="1">
    <citation type="journal article" date="2020" name="Cell">
        <title>Large-Scale Comparative Analyses of Tick Genomes Elucidate Their Genetic Diversity and Vector Capacities.</title>
        <authorList>
            <consortium name="Tick Genome and Microbiome Consortium (TIGMIC)"/>
            <person name="Jia N."/>
            <person name="Wang J."/>
            <person name="Shi W."/>
            <person name="Du L."/>
            <person name="Sun Y."/>
            <person name="Zhan W."/>
            <person name="Jiang J.F."/>
            <person name="Wang Q."/>
            <person name="Zhang B."/>
            <person name="Ji P."/>
            <person name="Bell-Sakyi L."/>
            <person name="Cui X.M."/>
            <person name="Yuan T.T."/>
            <person name="Jiang B.G."/>
            <person name="Yang W.F."/>
            <person name="Lam T.T."/>
            <person name="Chang Q.C."/>
            <person name="Ding S.J."/>
            <person name="Wang X.J."/>
            <person name="Zhu J.G."/>
            <person name="Ruan X.D."/>
            <person name="Zhao L."/>
            <person name="Wei J.T."/>
            <person name="Ye R.Z."/>
            <person name="Que T.C."/>
            <person name="Du C.H."/>
            <person name="Zhou Y.H."/>
            <person name="Cheng J.X."/>
            <person name="Dai P.F."/>
            <person name="Guo W.B."/>
            <person name="Han X.H."/>
            <person name="Huang E.J."/>
            <person name="Li L.F."/>
            <person name="Wei W."/>
            <person name="Gao Y.C."/>
            <person name="Liu J.Z."/>
            <person name="Shao H.Z."/>
            <person name="Wang X."/>
            <person name="Wang C.C."/>
            <person name="Yang T.C."/>
            <person name="Huo Q.B."/>
            <person name="Li W."/>
            <person name="Chen H.Y."/>
            <person name="Chen S.E."/>
            <person name="Zhou L.G."/>
            <person name="Ni X.B."/>
            <person name="Tian J.H."/>
            <person name="Sheng Y."/>
            <person name="Liu T."/>
            <person name="Pan Y.S."/>
            <person name="Xia L.Y."/>
            <person name="Li J."/>
            <person name="Zhao F."/>
            <person name="Cao W.C."/>
        </authorList>
    </citation>
    <scope>NUCLEOTIDE SEQUENCE [LARGE SCALE GENOMIC DNA]</scope>
    <source>
        <strain evidence="1">Iper-2018</strain>
    </source>
</reference>
<keyword evidence="2" id="KW-1185">Reference proteome</keyword>
<evidence type="ECO:0000313" key="1">
    <source>
        <dbReference type="EMBL" id="KAG0444560.1"/>
    </source>
</evidence>
<sequence>MPTRSADFTALNTSADVATWGQAIVDRHVPQRSPLTAVGHDGPLISFATDVAPSGAGSEFTPSVAPHGADPSRPGVPTAFSGEDGDQLEPSSPVARSAAAAPAAQQALLQDAARMIESLTGAMQSILQSPRAVRPPVKIPVPKYRGYGDRISATDFLEALLHYQQATGRDDQEVLGRILPLALTDQAARWFRLVGQHALTLDEFRAAFRQEFLPADYERRMRRELERRTQHPDESLLEYVRVMQELFALAEPSAPDAEKVERVIRQAHPTFAALDELALEARRIQGDILAVRAYRPPPPPSASLEPRCAWNGGTPSRPRQADAATVLADGPGGVTRDISLRALDPYTYGQREAAASSQGNRHHRDQISDPRPKRAEPSGPAVVCRTPGSRRAKERASQLAIGDQRTMLPVQP</sequence>
<name>A0AC60QXZ1_IXOPE</name>
<accession>A0AC60QXZ1</accession>
<proteinExistence type="predicted"/>
<protein>
    <submittedName>
        <fullName evidence="1">Uncharacterized protein</fullName>
    </submittedName>
</protein>
<dbReference type="Proteomes" id="UP000805193">
    <property type="component" value="Unassembled WGS sequence"/>
</dbReference>
<evidence type="ECO:0000313" key="2">
    <source>
        <dbReference type="Proteomes" id="UP000805193"/>
    </source>
</evidence>
<gene>
    <name evidence="1" type="ORF">HPB47_013661</name>
</gene>